<feature type="binding site" evidence="9">
    <location>
        <begin position="112"/>
        <end position="115"/>
    </location>
    <ligand>
        <name>S-adenosyl-L-methionine</name>
        <dbReference type="ChEBI" id="CHEBI:59789"/>
    </ligand>
</feature>
<dbReference type="FunCoup" id="R7UWC0">
    <property type="interactions" value="883"/>
</dbReference>
<feature type="binding site" evidence="9">
    <location>
        <position position="161"/>
    </location>
    <ligand>
        <name>S-adenosyl-L-methionine</name>
        <dbReference type="ChEBI" id="CHEBI:59789"/>
    </ligand>
</feature>
<dbReference type="EnsemblMetazoa" id="CapteT182965">
    <property type="protein sequence ID" value="CapteP182965"/>
    <property type="gene ID" value="CapteG182965"/>
</dbReference>
<evidence type="ECO:0000256" key="5">
    <source>
        <dbReference type="ARBA" id="ARBA00022694"/>
    </source>
</evidence>
<comment type="subcellular location">
    <subcellularLocation>
        <location evidence="1 8">Nucleus</location>
    </subcellularLocation>
</comment>
<dbReference type="PANTHER" id="PTHR12133:SF2">
    <property type="entry name" value="TRNA (ADENINE(58)-N(1))-METHYLTRANSFERASE CATALYTIC SUBUNIT TRMT61A"/>
    <property type="match status" value="1"/>
</dbReference>
<comment type="function">
    <text evidence="8">Catalytic subunit of tRNA (adenine-N(1)-)-methyltransferase, which catalyzes the formation of N(1)-methyladenine at position 58 (m1A58) in initiator methionyl-tRNA.</text>
</comment>
<reference evidence="11 13" key="2">
    <citation type="journal article" date="2013" name="Nature">
        <title>Insights into bilaterian evolution from three spiralian genomes.</title>
        <authorList>
            <person name="Simakov O."/>
            <person name="Marletaz F."/>
            <person name="Cho S.J."/>
            <person name="Edsinger-Gonzales E."/>
            <person name="Havlak P."/>
            <person name="Hellsten U."/>
            <person name="Kuo D.H."/>
            <person name="Larsson T."/>
            <person name="Lv J."/>
            <person name="Arendt D."/>
            <person name="Savage R."/>
            <person name="Osoegawa K."/>
            <person name="de Jong P."/>
            <person name="Grimwood J."/>
            <person name="Chapman J.A."/>
            <person name="Shapiro H."/>
            <person name="Aerts A."/>
            <person name="Otillar R.P."/>
            <person name="Terry A.Y."/>
            <person name="Boore J.L."/>
            <person name="Grigoriev I.V."/>
            <person name="Lindberg D.R."/>
            <person name="Seaver E.C."/>
            <person name="Weisblat D.A."/>
            <person name="Putnam N.H."/>
            <person name="Rokhsar D.S."/>
        </authorList>
    </citation>
    <scope>NUCLEOTIDE SEQUENCE</scope>
    <source>
        <strain evidence="11 13">I ESC-2004</strain>
    </source>
</reference>
<dbReference type="OMA" id="RPDHRMI"/>
<evidence type="ECO:0000259" key="10">
    <source>
        <dbReference type="Pfam" id="PF08704"/>
    </source>
</evidence>
<organism evidence="11">
    <name type="scientific">Capitella teleta</name>
    <name type="common">Polychaete worm</name>
    <dbReference type="NCBI Taxonomy" id="283909"/>
    <lineage>
        <taxon>Eukaryota</taxon>
        <taxon>Metazoa</taxon>
        <taxon>Spiralia</taxon>
        <taxon>Lophotrochozoa</taxon>
        <taxon>Annelida</taxon>
        <taxon>Polychaeta</taxon>
        <taxon>Sedentaria</taxon>
        <taxon>Scolecida</taxon>
        <taxon>Capitellidae</taxon>
        <taxon>Capitella</taxon>
    </lineage>
</organism>
<keyword evidence="2 8" id="KW-0489">Methyltransferase</keyword>
<feature type="binding site" evidence="9">
    <location>
        <position position="179"/>
    </location>
    <ligand>
        <name>S-adenosyl-L-methionine</name>
        <dbReference type="ChEBI" id="CHEBI:59789"/>
    </ligand>
</feature>
<dbReference type="Proteomes" id="UP000014760">
    <property type="component" value="Unassembled WGS sequence"/>
</dbReference>
<dbReference type="FunFam" id="3.40.50.150:FF:000247">
    <property type="entry name" value="tRNA (adenine(58)-N(1))-methyltransferase catalytic subunit TRM61"/>
    <property type="match status" value="1"/>
</dbReference>
<dbReference type="PIRSF" id="PIRSF017269">
    <property type="entry name" value="GCD14"/>
    <property type="match status" value="1"/>
</dbReference>
<dbReference type="EC" id="2.1.1.220" evidence="8"/>
<evidence type="ECO:0000256" key="4">
    <source>
        <dbReference type="ARBA" id="ARBA00022691"/>
    </source>
</evidence>
<evidence type="ECO:0000256" key="6">
    <source>
        <dbReference type="ARBA" id="ARBA00023242"/>
    </source>
</evidence>
<dbReference type="InterPro" id="IPR049470">
    <property type="entry name" value="TRM61_C"/>
</dbReference>
<evidence type="ECO:0000256" key="8">
    <source>
        <dbReference type="PIRNR" id="PIRNR017269"/>
    </source>
</evidence>
<reference evidence="13" key="1">
    <citation type="submission" date="2012-12" db="EMBL/GenBank/DDBJ databases">
        <authorList>
            <person name="Hellsten U."/>
            <person name="Grimwood J."/>
            <person name="Chapman J.A."/>
            <person name="Shapiro H."/>
            <person name="Aerts A."/>
            <person name="Otillar R.P."/>
            <person name="Terry A.Y."/>
            <person name="Boore J.L."/>
            <person name="Simakov O."/>
            <person name="Marletaz F."/>
            <person name="Cho S.-J."/>
            <person name="Edsinger-Gonzales E."/>
            <person name="Havlak P."/>
            <person name="Kuo D.-H."/>
            <person name="Larsson T."/>
            <person name="Lv J."/>
            <person name="Arendt D."/>
            <person name="Savage R."/>
            <person name="Osoegawa K."/>
            <person name="de Jong P."/>
            <person name="Lindberg D.R."/>
            <person name="Seaver E.C."/>
            <person name="Weisblat D.A."/>
            <person name="Putnam N.H."/>
            <person name="Grigoriev I.V."/>
            <person name="Rokhsar D.S."/>
        </authorList>
    </citation>
    <scope>NUCLEOTIDE SEQUENCE</scope>
    <source>
        <strain evidence="13">I ESC-2004</strain>
    </source>
</reference>
<keyword evidence="3 8" id="KW-0808">Transferase</keyword>
<feature type="binding site" evidence="9">
    <location>
        <position position="133"/>
    </location>
    <ligand>
        <name>S-adenosyl-L-methionine</name>
        <dbReference type="ChEBI" id="CHEBI:59789"/>
    </ligand>
</feature>
<evidence type="ECO:0000313" key="12">
    <source>
        <dbReference type="EnsemblMetazoa" id="CapteP182965"/>
    </source>
</evidence>
<dbReference type="Pfam" id="PF08704">
    <property type="entry name" value="GCD14"/>
    <property type="match status" value="1"/>
</dbReference>
<evidence type="ECO:0000256" key="3">
    <source>
        <dbReference type="ARBA" id="ARBA00022679"/>
    </source>
</evidence>
<gene>
    <name evidence="11" type="ORF">CAPTEDRAFT_182965</name>
</gene>
<dbReference type="EMBL" id="KB297336">
    <property type="protein sequence ID" value="ELU10614.1"/>
    <property type="molecule type" value="Genomic_DNA"/>
</dbReference>
<dbReference type="InterPro" id="IPR014816">
    <property type="entry name" value="tRNA_MeTrfase_Gcd14"/>
</dbReference>
<reference evidence="12" key="3">
    <citation type="submission" date="2015-06" db="UniProtKB">
        <authorList>
            <consortium name="EnsemblMetazoa"/>
        </authorList>
    </citation>
    <scope>IDENTIFICATION</scope>
</reference>
<accession>R7UWC0</accession>
<evidence type="ECO:0000313" key="11">
    <source>
        <dbReference type="EMBL" id="ELU10614.1"/>
    </source>
</evidence>
<proteinExistence type="inferred from homology"/>
<comment type="catalytic activity">
    <reaction evidence="7">
        <text>an adenosine in mRNA + S-adenosyl-L-methionine = an N(1)-methyladenosine in mRNA + S-adenosyl-L-homocysteine + H(+)</text>
        <dbReference type="Rhea" id="RHEA:55392"/>
        <dbReference type="Rhea" id="RHEA-COMP:12414"/>
        <dbReference type="Rhea" id="RHEA-COMP:12415"/>
        <dbReference type="ChEBI" id="CHEBI:15378"/>
        <dbReference type="ChEBI" id="CHEBI:57856"/>
        <dbReference type="ChEBI" id="CHEBI:59789"/>
        <dbReference type="ChEBI" id="CHEBI:74411"/>
        <dbReference type="ChEBI" id="CHEBI:74491"/>
    </reaction>
</comment>
<dbReference type="STRING" id="283909.R7UWC0"/>
<dbReference type="Pfam" id="PF14801">
    <property type="entry name" value="TrmI-like_N"/>
    <property type="match status" value="1"/>
</dbReference>
<keyword evidence="6 8" id="KW-0539">Nucleus</keyword>
<dbReference type="Gene3D" id="3.10.330.20">
    <property type="match status" value="1"/>
</dbReference>
<dbReference type="EMBL" id="AMQN01005989">
    <property type="status" value="NOT_ANNOTATED_CDS"/>
    <property type="molecule type" value="Genomic_DNA"/>
</dbReference>
<dbReference type="GO" id="GO:0160107">
    <property type="term" value="F:tRNA (adenine(58)-N1)-methyltransferase activity"/>
    <property type="evidence" value="ECO:0007669"/>
    <property type="project" value="UniProtKB-EC"/>
</dbReference>
<dbReference type="GO" id="GO:0031515">
    <property type="term" value="C:tRNA (m1A) methyltransferase complex"/>
    <property type="evidence" value="ECO:0007669"/>
    <property type="project" value="UniProtKB-UniRule"/>
</dbReference>
<dbReference type="SUPFAM" id="SSF53335">
    <property type="entry name" value="S-adenosyl-L-methionine-dependent methyltransferases"/>
    <property type="match status" value="1"/>
</dbReference>
<keyword evidence="5 8" id="KW-0819">tRNA processing</keyword>
<evidence type="ECO:0000256" key="1">
    <source>
        <dbReference type="ARBA" id="ARBA00004123"/>
    </source>
</evidence>
<dbReference type="PANTHER" id="PTHR12133">
    <property type="entry name" value="TRNA (ADENINE(58)-N(1))-METHYLTRANSFERASE"/>
    <property type="match status" value="1"/>
</dbReference>
<dbReference type="AlphaFoldDB" id="R7UWC0"/>
<dbReference type="InterPro" id="IPR029063">
    <property type="entry name" value="SAM-dependent_MTases_sf"/>
</dbReference>
<dbReference type="FunFam" id="3.10.330.20:FF:000002">
    <property type="entry name" value="tRNA (adenine(58)-N(1))-methyltransferase catalytic subunit TRMT61A"/>
    <property type="match status" value="1"/>
</dbReference>
<dbReference type="HOGENOM" id="CLU_025402_4_1_1"/>
<dbReference type="GO" id="GO:0030488">
    <property type="term" value="P:tRNA methylation"/>
    <property type="evidence" value="ECO:0007669"/>
    <property type="project" value="InterPro"/>
</dbReference>
<feature type="domain" description="tRNA (adenine(58)-N(1))-methyltransferase catalytic subunit TRM61 C-terminal" evidence="10">
    <location>
        <begin position="62"/>
        <end position="302"/>
    </location>
</feature>
<name>R7UWC0_CAPTE</name>
<keyword evidence="4 8" id="KW-0949">S-adenosyl-L-methionine</keyword>
<comment type="catalytic activity">
    <reaction evidence="8">
        <text>adenosine(58) in tRNA + S-adenosyl-L-methionine = N(1)-methyladenosine(58) in tRNA + S-adenosyl-L-homocysteine + H(+)</text>
        <dbReference type="Rhea" id="RHEA:43152"/>
        <dbReference type="Rhea" id="RHEA-COMP:10365"/>
        <dbReference type="Rhea" id="RHEA-COMP:10366"/>
        <dbReference type="ChEBI" id="CHEBI:15378"/>
        <dbReference type="ChEBI" id="CHEBI:57856"/>
        <dbReference type="ChEBI" id="CHEBI:59789"/>
        <dbReference type="ChEBI" id="CHEBI:74411"/>
        <dbReference type="ChEBI" id="CHEBI:74491"/>
        <dbReference type="EC" id="2.1.1.220"/>
    </reaction>
</comment>
<dbReference type="OrthoDB" id="1925287at2759"/>
<comment type="similarity">
    <text evidence="8">Belongs to the class I-like SAM-binding methyltransferase superfamily. TRM61 family.</text>
</comment>
<protein>
    <recommendedName>
        <fullName evidence="8">tRNA (adenine(58)-N(1))-methyltransferase catalytic subunit TRMT61A</fullName>
        <ecNumber evidence="8">2.1.1.220</ecNumber>
    </recommendedName>
</protein>
<evidence type="ECO:0000256" key="2">
    <source>
        <dbReference type="ARBA" id="ARBA00022603"/>
    </source>
</evidence>
<keyword evidence="13" id="KW-1185">Reference proteome</keyword>
<evidence type="ECO:0000256" key="7">
    <source>
        <dbReference type="ARBA" id="ARBA00048481"/>
    </source>
</evidence>
<dbReference type="Gene3D" id="3.40.50.150">
    <property type="entry name" value="Vaccinia Virus protein VP39"/>
    <property type="match status" value="1"/>
</dbReference>
<sequence length="306" mass="34261">MSFEKYKPTVEYGDTLVLFLGYGNMLQMTVEEGKTHQTKYGAIKHSDLIGKKYGCRIVCSKGWLQILHPTPELWTITLPHRTQILYSTDISLITFELDLKPGSVVIEAGTGSASLSHAILRTIAPTGHLHTFDFHEQRAETAREEFAHHGFGDMVTAKHRDVCRDGFNHEGIADAIFLDLPLPWEAAPFAKEALKSSGGRIASFSPCIEQVQKMCLALEQLGFSDIKSVECLLRTFDPKTIELPLVDLVRNKKPQWKKKKMEKNSAETEEDTSTTSRSSYVCKSGICMKEMPGHTGYLTFATLYPS</sequence>
<evidence type="ECO:0000313" key="13">
    <source>
        <dbReference type="Proteomes" id="UP000014760"/>
    </source>
</evidence>
<dbReference type="GO" id="GO:0005634">
    <property type="term" value="C:nucleus"/>
    <property type="evidence" value="ECO:0007669"/>
    <property type="project" value="UniProtKB-SubCell"/>
</dbReference>
<dbReference type="PROSITE" id="PS51620">
    <property type="entry name" value="SAM_TRM61"/>
    <property type="match status" value="1"/>
</dbReference>
<evidence type="ECO:0000256" key="9">
    <source>
        <dbReference type="PIRSR" id="PIRSR017269-1"/>
    </source>
</evidence>